<reference evidence="1" key="2">
    <citation type="submission" date="2022-01" db="EMBL/GenBank/DDBJ databases">
        <authorList>
            <person name="Yamashiro T."/>
            <person name="Shiraishi A."/>
            <person name="Satake H."/>
            <person name="Nakayama K."/>
        </authorList>
    </citation>
    <scope>NUCLEOTIDE SEQUENCE</scope>
</reference>
<organism evidence="1 2">
    <name type="scientific">Tanacetum coccineum</name>
    <dbReference type="NCBI Taxonomy" id="301880"/>
    <lineage>
        <taxon>Eukaryota</taxon>
        <taxon>Viridiplantae</taxon>
        <taxon>Streptophyta</taxon>
        <taxon>Embryophyta</taxon>
        <taxon>Tracheophyta</taxon>
        <taxon>Spermatophyta</taxon>
        <taxon>Magnoliopsida</taxon>
        <taxon>eudicotyledons</taxon>
        <taxon>Gunneridae</taxon>
        <taxon>Pentapetalae</taxon>
        <taxon>asterids</taxon>
        <taxon>campanulids</taxon>
        <taxon>Asterales</taxon>
        <taxon>Asteraceae</taxon>
        <taxon>Asteroideae</taxon>
        <taxon>Anthemideae</taxon>
        <taxon>Anthemidinae</taxon>
        <taxon>Tanacetum</taxon>
    </lineage>
</organism>
<gene>
    <name evidence="1" type="ORF">Tco_1042716</name>
</gene>
<proteinExistence type="predicted"/>
<sequence>MDNLNITMEEYIRLQEEKSLSRGETFDWQTTTYGKMKYCKDEDDSFTKFRKTKTGTMVKPASNYDSDNVTHEFDKEYPELTDWRRRTIG</sequence>
<reference evidence="1" key="1">
    <citation type="journal article" date="2022" name="Int. J. Mol. Sci.">
        <title>Draft Genome of Tanacetum Coccineum: Genomic Comparison of Closely Related Tanacetum-Family Plants.</title>
        <authorList>
            <person name="Yamashiro T."/>
            <person name="Shiraishi A."/>
            <person name="Nakayama K."/>
            <person name="Satake H."/>
        </authorList>
    </citation>
    <scope>NUCLEOTIDE SEQUENCE</scope>
</reference>
<dbReference type="EMBL" id="BQNB010018584">
    <property type="protein sequence ID" value="GJT75991.1"/>
    <property type="molecule type" value="Genomic_DNA"/>
</dbReference>
<protein>
    <submittedName>
        <fullName evidence="1">Uncharacterized protein</fullName>
    </submittedName>
</protein>
<name>A0ABQ5GJX6_9ASTR</name>
<accession>A0ABQ5GJX6</accession>
<dbReference type="Proteomes" id="UP001151760">
    <property type="component" value="Unassembled WGS sequence"/>
</dbReference>
<comment type="caution">
    <text evidence="1">The sequence shown here is derived from an EMBL/GenBank/DDBJ whole genome shotgun (WGS) entry which is preliminary data.</text>
</comment>
<evidence type="ECO:0000313" key="1">
    <source>
        <dbReference type="EMBL" id="GJT75991.1"/>
    </source>
</evidence>
<evidence type="ECO:0000313" key="2">
    <source>
        <dbReference type="Proteomes" id="UP001151760"/>
    </source>
</evidence>
<keyword evidence="2" id="KW-1185">Reference proteome</keyword>